<dbReference type="InterPro" id="IPR012340">
    <property type="entry name" value="NA-bd_OB-fold"/>
</dbReference>
<dbReference type="InterPro" id="IPR014726">
    <property type="entry name" value="Ribosomal_uL2_dom3"/>
</dbReference>
<sequence>MLQPRALARKPLYCCQCFHTFARRLYPTEILPPPDPGRATNEPLGVQSHPTHAPEEKNAAILRTYKPRTPGVRHLKRPINDHLYKGRAYLPLTSARKGQHIGGRNSHTGQITVRHRGGGHKRRIRIIDYDRSAPGKHLVERIEHDPGRSAHIALLSRTVGQAKTYSYIVAPQGMRAGEEVESFRKGLPEHIIRELGVNADAGMVAAKTAFRGNCMPLHMVPPGTIIYNVGLKPGKGAQLCRSAGTFATVVSKNEGDSKKALWVDVKLKSGEVRRIHRDCCATIGTASNIYFNRRQLGKAGRKRWLGIRPTVRGVAMNANEHPHGGGRGKSKGNVHPVSIWGQLTKSGYKTRKKSNINSFVVTPRPRSEGKKAKAKAKKKKAE</sequence>
<evidence type="ECO:0000256" key="8">
    <source>
        <dbReference type="SAM" id="MobiDB-lite"/>
    </source>
</evidence>
<dbReference type="GO" id="GO:0032543">
    <property type="term" value="P:mitochondrial translation"/>
    <property type="evidence" value="ECO:0007669"/>
    <property type="project" value="TreeGrafter"/>
</dbReference>
<dbReference type="FunFam" id="2.30.30.30:FF:000001">
    <property type="entry name" value="50S ribosomal protein L2"/>
    <property type="match status" value="1"/>
</dbReference>
<dbReference type="Gene3D" id="4.10.950.10">
    <property type="entry name" value="Ribosomal protein L2, domain 3"/>
    <property type="match status" value="1"/>
</dbReference>
<dbReference type="GO" id="GO:0016740">
    <property type="term" value="F:transferase activity"/>
    <property type="evidence" value="ECO:0007669"/>
    <property type="project" value="InterPro"/>
</dbReference>
<dbReference type="PANTHER" id="PTHR13691:SF5">
    <property type="entry name" value="LARGE RIBOSOMAL SUBUNIT PROTEIN UL2M"/>
    <property type="match status" value="1"/>
</dbReference>
<dbReference type="SUPFAM" id="SSF50104">
    <property type="entry name" value="Translation proteins SH3-like domain"/>
    <property type="match status" value="1"/>
</dbReference>
<dbReference type="InterPro" id="IPR008991">
    <property type="entry name" value="Translation_prot_SH3-like_sf"/>
</dbReference>
<feature type="compositionally biased region" description="Basic residues" evidence="8">
    <location>
        <begin position="372"/>
        <end position="382"/>
    </location>
</feature>
<evidence type="ECO:0000256" key="1">
    <source>
        <dbReference type="ARBA" id="ARBA00004173"/>
    </source>
</evidence>
<keyword evidence="5" id="KW-0687">Ribonucleoprotein</keyword>
<dbReference type="Pfam" id="PF03947">
    <property type="entry name" value="Ribosomal_L2_C"/>
    <property type="match status" value="1"/>
</dbReference>
<comment type="subcellular location">
    <subcellularLocation>
        <location evidence="1">Mitochondrion</location>
    </subcellularLocation>
</comment>
<organism evidence="11 12">
    <name type="scientific">Cladonia borealis</name>
    <dbReference type="NCBI Taxonomy" id="184061"/>
    <lineage>
        <taxon>Eukaryota</taxon>
        <taxon>Fungi</taxon>
        <taxon>Dikarya</taxon>
        <taxon>Ascomycota</taxon>
        <taxon>Pezizomycotina</taxon>
        <taxon>Lecanoromycetes</taxon>
        <taxon>OSLEUM clade</taxon>
        <taxon>Lecanoromycetidae</taxon>
        <taxon>Lecanorales</taxon>
        <taxon>Lecanorineae</taxon>
        <taxon>Cladoniaceae</taxon>
        <taxon>Cladonia</taxon>
    </lineage>
</organism>
<dbReference type="GO" id="GO:0005762">
    <property type="term" value="C:mitochondrial large ribosomal subunit"/>
    <property type="evidence" value="ECO:0007669"/>
    <property type="project" value="TreeGrafter"/>
</dbReference>
<dbReference type="Gene3D" id="2.40.50.140">
    <property type="entry name" value="Nucleic acid-binding proteins"/>
    <property type="match status" value="1"/>
</dbReference>
<gene>
    <name evidence="11" type="ORF">JMJ35_008215</name>
</gene>
<dbReference type="PROSITE" id="PS00467">
    <property type="entry name" value="RIBOSOMAL_L2"/>
    <property type="match status" value="1"/>
</dbReference>
<dbReference type="NCBIfam" id="TIGR01171">
    <property type="entry name" value="rplB_bact"/>
    <property type="match status" value="1"/>
</dbReference>
<reference evidence="11" key="1">
    <citation type="submission" date="2023-03" db="EMBL/GenBank/DDBJ databases">
        <title>Complete genome of Cladonia borealis.</title>
        <authorList>
            <person name="Park H."/>
        </authorList>
    </citation>
    <scope>NUCLEOTIDE SEQUENCE</scope>
    <source>
        <strain evidence="11">ANT050790</strain>
    </source>
</reference>
<dbReference type="Proteomes" id="UP001166286">
    <property type="component" value="Unassembled WGS sequence"/>
</dbReference>
<evidence type="ECO:0000256" key="6">
    <source>
        <dbReference type="ARBA" id="ARBA00037226"/>
    </source>
</evidence>
<dbReference type="FunFam" id="2.40.50.140:FF:000128">
    <property type="entry name" value="50S ribosomal protein L2"/>
    <property type="match status" value="1"/>
</dbReference>
<evidence type="ECO:0000256" key="2">
    <source>
        <dbReference type="ARBA" id="ARBA00005636"/>
    </source>
</evidence>
<evidence type="ECO:0000259" key="9">
    <source>
        <dbReference type="SMART" id="SM01382"/>
    </source>
</evidence>
<evidence type="ECO:0000256" key="7">
    <source>
        <dbReference type="ARBA" id="ARBA00069872"/>
    </source>
</evidence>
<dbReference type="SUPFAM" id="SSF50249">
    <property type="entry name" value="Nucleic acid-binding proteins"/>
    <property type="match status" value="1"/>
</dbReference>
<feature type="region of interest" description="Disordered" evidence="8">
    <location>
        <begin position="316"/>
        <end position="335"/>
    </location>
</feature>
<feature type="domain" description="Large ribosomal subunit protein uL2 RNA-binding" evidence="10">
    <location>
        <begin position="103"/>
        <end position="182"/>
    </location>
</feature>
<dbReference type="EMBL" id="JAFEKC020000018">
    <property type="protein sequence ID" value="KAK0509821.1"/>
    <property type="molecule type" value="Genomic_DNA"/>
</dbReference>
<comment type="similarity">
    <text evidence="2">Belongs to the universal ribosomal protein uL2 family.</text>
</comment>
<evidence type="ECO:0000256" key="3">
    <source>
        <dbReference type="ARBA" id="ARBA00022980"/>
    </source>
</evidence>
<evidence type="ECO:0000256" key="4">
    <source>
        <dbReference type="ARBA" id="ARBA00023128"/>
    </source>
</evidence>
<feature type="region of interest" description="Disordered" evidence="8">
    <location>
        <begin position="97"/>
        <end position="120"/>
    </location>
</feature>
<dbReference type="InterPro" id="IPR022669">
    <property type="entry name" value="Ribosomal_uL2_C"/>
</dbReference>
<feature type="region of interest" description="Disordered" evidence="8">
    <location>
        <begin position="32"/>
        <end position="55"/>
    </location>
</feature>
<evidence type="ECO:0000313" key="12">
    <source>
        <dbReference type="Proteomes" id="UP001166286"/>
    </source>
</evidence>
<feature type="domain" description="Large ribosomal subunit protein uL2 C-terminal" evidence="9">
    <location>
        <begin position="209"/>
        <end position="343"/>
    </location>
</feature>
<comment type="caution">
    <text evidence="11">The sequence shown here is derived from an EMBL/GenBank/DDBJ whole genome shotgun (WGS) entry which is preliminary data.</text>
</comment>
<dbReference type="InterPro" id="IPR002171">
    <property type="entry name" value="Ribosomal_uL2"/>
</dbReference>
<dbReference type="InterPro" id="IPR014722">
    <property type="entry name" value="Rib_uL2_dom2"/>
</dbReference>
<evidence type="ECO:0000313" key="11">
    <source>
        <dbReference type="EMBL" id="KAK0509821.1"/>
    </source>
</evidence>
<dbReference type="InterPro" id="IPR022666">
    <property type="entry name" value="Ribosomal_uL2_RNA-bd_dom"/>
</dbReference>
<dbReference type="SMART" id="SM01383">
    <property type="entry name" value="Ribosomal_L2"/>
    <property type="match status" value="1"/>
</dbReference>
<comment type="function">
    <text evidence="6">Component of the mitochondrial ribosome (mitoribosome), a dedicated translation machinery responsible for the synthesis of mitochondrial genome-encoded proteins, including at least some of the essential transmembrane subunits of the mitochondrial respiratory chain. The mitoribosomes are attached to the mitochondrial inner membrane and translation products are cotranslationally integrated into the membrane.</text>
</comment>
<evidence type="ECO:0000259" key="10">
    <source>
        <dbReference type="SMART" id="SM01383"/>
    </source>
</evidence>
<dbReference type="Gene3D" id="2.30.30.30">
    <property type="match status" value="1"/>
</dbReference>
<dbReference type="SMART" id="SM01382">
    <property type="entry name" value="Ribosomal_L2_C"/>
    <property type="match status" value="1"/>
</dbReference>
<accession>A0AA39QWR6</accession>
<protein>
    <recommendedName>
        <fullName evidence="7">Large ribosomal subunit protein uL2m</fullName>
    </recommendedName>
</protein>
<dbReference type="FunFam" id="4.10.950.10:FF:000001">
    <property type="entry name" value="50S ribosomal protein L2"/>
    <property type="match status" value="1"/>
</dbReference>
<keyword evidence="3" id="KW-0689">Ribosomal protein</keyword>
<proteinExistence type="inferred from homology"/>
<dbReference type="PANTHER" id="PTHR13691">
    <property type="entry name" value="RIBOSOMAL PROTEIN L2"/>
    <property type="match status" value="1"/>
</dbReference>
<dbReference type="AlphaFoldDB" id="A0AA39QWR6"/>
<feature type="region of interest" description="Disordered" evidence="8">
    <location>
        <begin position="345"/>
        <end position="382"/>
    </location>
</feature>
<dbReference type="InterPro" id="IPR005880">
    <property type="entry name" value="Ribosomal_uL2_bac/org-type"/>
</dbReference>
<dbReference type="GO" id="GO:0003735">
    <property type="term" value="F:structural constituent of ribosome"/>
    <property type="evidence" value="ECO:0007669"/>
    <property type="project" value="InterPro"/>
</dbReference>
<evidence type="ECO:0000256" key="5">
    <source>
        <dbReference type="ARBA" id="ARBA00023274"/>
    </source>
</evidence>
<dbReference type="InterPro" id="IPR022671">
    <property type="entry name" value="Ribosomal_uL2_CS"/>
</dbReference>
<keyword evidence="4" id="KW-0496">Mitochondrion</keyword>
<name>A0AA39QWR6_9LECA</name>
<dbReference type="GO" id="GO:0003723">
    <property type="term" value="F:RNA binding"/>
    <property type="evidence" value="ECO:0007669"/>
    <property type="project" value="InterPro"/>
</dbReference>
<dbReference type="Pfam" id="PF00181">
    <property type="entry name" value="Ribosomal_L2_N"/>
    <property type="match status" value="1"/>
</dbReference>
<keyword evidence="12" id="KW-1185">Reference proteome</keyword>